<dbReference type="RefSeq" id="WP_134358898.1">
    <property type="nucleotide sequence ID" value="NZ_CP038033.1"/>
</dbReference>
<reference evidence="1 2" key="1">
    <citation type="submission" date="2019-03" db="EMBL/GenBank/DDBJ databases">
        <title>The genome sequence of Nitrosococcus wardiae strain D1FHST reveals the archetypal metabolic capacity of ammonia-oxidizing Gammaproteobacteria.</title>
        <authorList>
            <person name="Wang L."/>
            <person name="Lim C.K."/>
            <person name="Hanson T.E."/>
            <person name="Dang H."/>
            <person name="Klotz M.G."/>
        </authorList>
    </citation>
    <scope>NUCLEOTIDE SEQUENCE [LARGE SCALE GENOMIC DNA]</scope>
    <source>
        <strain evidence="1 2">D1FHS</strain>
    </source>
</reference>
<keyword evidence="2" id="KW-1185">Reference proteome</keyword>
<dbReference type="Gene3D" id="3.40.50.410">
    <property type="entry name" value="von Willebrand factor, type A domain"/>
    <property type="match status" value="1"/>
</dbReference>
<organism evidence="1 2">
    <name type="scientific">Nitrosococcus wardiae</name>
    <dbReference type="NCBI Taxonomy" id="1814290"/>
    <lineage>
        <taxon>Bacteria</taxon>
        <taxon>Pseudomonadati</taxon>
        <taxon>Pseudomonadota</taxon>
        <taxon>Gammaproteobacteria</taxon>
        <taxon>Chromatiales</taxon>
        <taxon>Chromatiaceae</taxon>
        <taxon>Nitrosococcus</taxon>
    </lineage>
</organism>
<dbReference type="InterPro" id="IPR036465">
    <property type="entry name" value="vWFA_dom_sf"/>
</dbReference>
<dbReference type="Proteomes" id="UP000294325">
    <property type="component" value="Chromosome"/>
</dbReference>
<name>A0A4P7BZT7_9GAMM</name>
<accession>A0A4P7BZT7</accession>
<dbReference type="EMBL" id="CP038033">
    <property type="protein sequence ID" value="QBQ55641.1"/>
    <property type="molecule type" value="Genomic_DNA"/>
</dbReference>
<evidence type="ECO:0000313" key="1">
    <source>
        <dbReference type="EMBL" id="QBQ55641.1"/>
    </source>
</evidence>
<sequence>MTEKAGKSLQPEARSTEVDAFLKKVAAMPRIKSSGRYGRLIFAMDATASREPTWDRACHLQARMFQETAALGGLEIQLCYYRGFKEFFASPWVRHSDALLKQMTAVSCLGGYTQIERLLQHARNEARKQKVNALVFVGDCMEENVDRLCHIAGELGVLGIPVFVFQEGYDPLAEQAFRQIAQLTQGAYCRFNAASAEQLRDLLSAVAVYATGGRHALENFSQRQGGVTLQLIHQVKKD</sequence>
<protein>
    <submittedName>
        <fullName evidence="1">VWA domain-containing protein</fullName>
    </submittedName>
</protein>
<dbReference type="AlphaFoldDB" id="A0A4P7BZT7"/>
<evidence type="ECO:0000313" key="2">
    <source>
        <dbReference type="Proteomes" id="UP000294325"/>
    </source>
</evidence>
<dbReference type="SUPFAM" id="SSF53300">
    <property type="entry name" value="vWA-like"/>
    <property type="match status" value="1"/>
</dbReference>
<proteinExistence type="predicted"/>
<gene>
    <name evidence="1" type="ORF">E3U44_14825</name>
</gene>
<dbReference type="KEGG" id="nwr:E3U44_14825"/>
<dbReference type="OrthoDB" id="5430236at2"/>